<dbReference type="OrthoDB" id="8901275at2"/>
<name>A0A562ZKB3_9BURK</name>
<organism evidence="3 4">
    <name type="scientific">Caenimonas sedimenti</name>
    <dbReference type="NCBI Taxonomy" id="2596921"/>
    <lineage>
        <taxon>Bacteria</taxon>
        <taxon>Pseudomonadati</taxon>
        <taxon>Pseudomonadota</taxon>
        <taxon>Betaproteobacteria</taxon>
        <taxon>Burkholderiales</taxon>
        <taxon>Comamonadaceae</taxon>
        <taxon>Caenimonas</taxon>
    </lineage>
</organism>
<protein>
    <submittedName>
        <fullName evidence="3">Transglutaminase domain-containing protein</fullName>
    </submittedName>
</protein>
<dbReference type="InterPro" id="IPR038765">
    <property type="entry name" value="Papain-like_cys_pep_sf"/>
</dbReference>
<dbReference type="Gene3D" id="3.10.620.30">
    <property type="match status" value="1"/>
</dbReference>
<evidence type="ECO:0000313" key="3">
    <source>
        <dbReference type="EMBL" id="TWO69020.1"/>
    </source>
</evidence>
<evidence type="ECO:0000313" key="4">
    <source>
        <dbReference type="Proteomes" id="UP000318199"/>
    </source>
</evidence>
<feature type="region of interest" description="Disordered" evidence="1">
    <location>
        <begin position="289"/>
        <end position="311"/>
    </location>
</feature>
<dbReference type="AlphaFoldDB" id="A0A562ZKB3"/>
<comment type="caution">
    <text evidence="3">The sequence shown here is derived from an EMBL/GenBank/DDBJ whole genome shotgun (WGS) entry which is preliminary data.</text>
</comment>
<dbReference type="Pfam" id="PF01841">
    <property type="entry name" value="Transglut_core"/>
    <property type="match status" value="1"/>
</dbReference>
<dbReference type="PANTHER" id="PTHR33490:SF3">
    <property type="entry name" value="CONSERVED INTEGRAL MEMBRANE PROTEIN"/>
    <property type="match status" value="1"/>
</dbReference>
<dbReference type="Proteomes" id="UP000318199">
    <property type="component" value="Unassembled WGS sequence"/>
</dbReference>
<feature type="domain" description="Transglutaminase-like" evidence="2">
    <location>
        <begin position="77"/>
        <end position="184"/>
    </location>
</feature>
<dbReference type="InterPro" id="IPR002931">
    <property type="entry name" value="Transglutaminase-like"/>
</dbReference>
<dbReference type="PANTHER" id="PTHR33490">
    <property type="entry name" value="BLR5614 PROTEIN-RELATED"/>
    <property type="match status" value="1"/>
</dbReference>
<dbReference type="EMBL" id="VOBQ01000016">
    <property type="protein sequence ID" value="TWO69020.1"/>
    <property type="molecule type" value="Genomic_DNA"/>
</dbReference>
<reference evidence="3 4" key="1">
    <citation type="submission" date="2019-07" db="EMBL/GenBank/DDBJ databases">
        <title>Caenimonas sedimenti sp. nov., isolated from activated sludge.</title>
        <authorList>
            <person name="Xu J."/>
        </authorList>
    </citation>
    <scope>NUCLEOTIDE SEQUENCE [LARGE SCALE GENOMIC DNA]</scope>
    <source>
        <strain evidence="3 4">HX-9-20</strain>
    </source>
</reference>
<sequence length="311" mass="34457">MRCVGLAGRNFFGESWMSLDFYPRKGADGQPVKVDSGFGPSSHPAPSFIGTLKDEHEDRWLVNTPLLLHDHPKIRLLAKRLTSLKATPRDQALACFAHLRAMPFGCIADSTGTSAVGVLRAGKGDCHTKSTLMLALLRSLRIPSRMRFVTMKPDFLYGIADLGGHPIEHAYIEVLLDDEWLALDSHVVDPRLAMAAKARLKIEGRKLGYGMHRDGSIQWDGRTSSFGQFTVSDPDSMPLHDWGAFDDPYQFYSSVAYVRQRLSLAGRVKWMIGARLVNRRVHALRDKPVEVPAQAGHGATPDFEPTAAPEN</sequence>
<proteinExistence type="predicted"/>
<keyword evidence="4" id="KW-1185">Reference proteome</keyword>
<dbReference type="SUPFAM" id="SSF54001">
    <property type="entry name" value="Cysteine proteinases"/>
    <property type="match status" value="1"/>
</dbReference>
<evidence type="ECO:0000256" key="1">
    <source>
        <dbReference type="SAM" id="MobiDB-lite"/>
    </source>
</evidence>
<evidence type="ECO:0000259" key="2">
    <source>
        <dbReference type="Pfam" id="PF01841"/>
    </source>
</evidence>
<accession>A0A562ZKB3</accession>
<gene>
    <name evidence="3" type="ORF">FN976_19970</name>
</gene>